<dbReference type="SUPFAM" id="SSF48452">
    <property type="entry name" value="TPR-like"/>
    <property type="match status" value="2"/>
</dbReference>
<dbReference type="InterPro" id="IPR011990">
    <property type="entry name" value="TPR-like_helical_dom_sf"/>
</dbReference>
<gene>
    <name evidence="20" type="ORF">LX78_02323</name>
</gene>
<dbReference type="InterPro" id="IPR001054">
    <property type="entry name" value="A/G_cyclase"/>
</dbReference>
<evidence type="ECO:0000256" key="15">
    <source>
        <dbReference type="ARBA" id="ARBA00032637"/>
    </source>
</evidence>
<keyword evidence="8" id="KW-0067">ATP-binding</keyword>
<dbReference type="SMART" id="SM00044">
    <property type="entry name" value="CYCc"/>
    <property type="match status" value="1"/>
</dbReference>
<dbReference type="InterPro" id="IPR029787">
    <property type="entry name" value="Nucleotide_cyclase"/>
</dbReference>
<evidence type="ECO:0000313" key="20">
    <source>
        <dbReference type="EMBL" id="PWK17924.1"/>
    </source>
</evidence>
<keyword evidence="7" id="KW-0547">Nucleotide-binding</keyword>
<evidence type="ECO:0000256" key="17">
    <source>
        <dbReference type="RuleBase" id="RU000405"/>
    </source>
</evidence>
<dbReference type="SUPFAM" id="SSF55073">
    <property type="entry name" value="Nucleotide cyclase"/>
    <property type="match status" value="1"/>
</dbReference>
<keyword evidence="21" id="KW-1185">Reference proteome</keyword>
<feature type="domain" description="Guanylate cyclase" evidence="19">
    <location>
        <begin position="446"/>
        <end position="576"/>
    </location>
</feature>
<evidence type="ECO:0000256" key="12">
    <source>
        <dbReference type="ARBA" id="ARBA00023136"/>
    </source>
</evidence>
<dbReference type="RefSeq" id="WP_109682812.1">
    <property type="nucleotide sequence ID" value="NZ_QGGP01000006.1"/>
</dbReference>
<dbReference type="Proteomes" id="UP000245430">
    <property type="component" value="Unassembled WGS sequence"/>
</dbReference>
<protein>
    <recommendedName>
        <fullName evidence="4">Adenylate cyclase</fullName>
        <ecNumber evidence="3">4.6.1.1</ecNumber>
    </recommendedName>
    <alternativeName>
        <fullName evidence="14">ATP pyrophosphate-lyase</fullName>
    </alternativeName>
    <alternativeName>
        <fullName evidence="15">Adenylyl cyclase</fullName>
    </alternativeName>
</protein>
<reference evidence="20 21" key="1">
    <citation type="submission" date="2018-05" db="EMBL/GenBank/DDBJ databases">
        <title>Genomic Encyclopedia of Archaeal and Bacterial Type Strains, Phase II (KMG-II): from individual species to whole genera.</title>
        <authorList>
            <person name="Goeker M."/>
        </authorList>
    </citation>
    <scope>NUCLEOTIDE SEQUENCE [LARGE SCALE GENOMIC DNA]</scope>
    <source>
        <strain evidence="20 21">DSM 22637</strain>
    </source>
</reference>
<evidence type="ECO:0000259" key="19">
    <source>
        <dbReference type="PROSITE" id="PS50125"/>
    </source>
</evidence>
<dbReference type="InterPro" id="IPR019734">
    <property type="entry name" value="TPR_rpt"/>
</dbReference>
<keyword evidence="10 18" id="KW-1133">Transmembrane helix</keyword>
<evidence type="ECO:0000256" key="14">
    <source>
        <dbReference type="ARBA" id="ARBA00032597"/>
    </source>
</evidence>
<dbReference type="GO" id="GO:0046872">
    <property type="term" value="F:metal ion binding"/>
    <property type="evidence" value="ECO:0007669"/>
    <property type="project" value="UniProtKB-KW"/>
</dbReference>
<dbReference type="GO" id="GO:0006171">
    <property type="term" value="P:cAMP biosynthetic process"/>
    <property type="evidence" value="ECO:0007669"/>
    <property type="project" value="UniProtKB-KW"/>
</dbReference>
<comment type="similarity">
    <text evidence="17">Belongs to the adenylyl cyclase class-4/guanylyl cyclase family.</text>
</comment>
<evidence type="ECO:0000256" key="4">
    <source>
        <dbReference type="ARBA" id="ARBA00021420"/>
    </source>
</evidence>
<comment type="caution">
    <text evidence="20">The sequence shown here is derived from an EMBL/GenBank/DDBJ whole genome shotgun (WGS) entry which is preliminary data.</text>
</comment>
<dbReference type="GO" id="GO:0005524">
    <property type="term" value="F:ATP binding"/>
    <property type="evidence" value="ECO:0007669"/>
    <property type="project" value="UniProtKB-KW"/>
</dbReference>
<dbReference type="Gene3D" id="1.25.40.10">
    <property type="entry name" value="Tetratricopeptide repeat domain"/>
    <property type="match status" value="1"/>
</dbReference>
<dbReference type="EMBL" id="QGGP01000006">
    <property type="protein sequence ID" value="PWK17924.1"/>
    <property type="molecule type" value="Genomic_DNA"/>
</dbReference>
<keyword evidence="12 18" id="KW-0472">Membrane</keyword>
<proteinExistence type="inferred from homology"/>
<dbReference type="GO" id="GO:0005886">
    <property type="term" value="C:plasma membrane"/>
    <property type="evidence" value="ECO:0007669"/>
    <property type="project" value="UniProtKB-ARBA"/>
</dbReference>
<evidence type="ECO:0000256" key="11">
    <source>
        <dbReference type="ARBA" id="ARBA00022998"/>
    </source>
</evidence>
<evidence type="ECO:0000256" key="3">
    <source>
        <dbReference type="ARBA" id="ARBA00012201"/>
    </source>
</evidence>
<name>A0A316DIE1_9FLAO</name>
<feature type="transmembrane region" description="Helical" evidence="18">
    <location>
        <begin position="376"/>
        <end position="395"/>
    </location>
</feature>
<comment type="subcellular location">
    <subcellularLocation>
        <location evidence="2">Membrane</location>
    </subcellularLocation>
</comment>
<keyword evidence="6" id="KW-0479">Metal-binding</keyword>
<dbReference type="PROSITE" id="PS00452">
    <property type="entry name" value="GUANYLATE_CYCLASE_1"/>
    <property type="match status" value="1"/>
</dbReference>
<dbReference type="InterPro" id="IPR018297">
    <property type="entry name" value="A/G_cyclase_CS"/>
</dbReference>
<evidence type="ECO:0000256" key="9">
    <source>
        <dbReference type="ARBA" id="ARBA00022842"/>
    </source>
</evidence>
<evidence type="ECO:0000256" key="10">
    <source>
        <dbReference type="ARBA" id="ARBA00022989"/>
    </source>
</evidence>
<dbReference type="PANTHER" id="PTHR11920:SF335">
    <property type="entry name" value="GUANYLATE CYCLASE"/>
    <property type="match status" value="1"/>
</dbReference>
<dbReference type="PROSITE" id="PS50125">
    <property type="entry name" value="GUANYLATE_CYCLASE_2"/>
    <property type="match status" value="1"/>
</dbReference>
<dbReference type="Pfam" id="PF00211">
    <property type="entry name" value="Guanylate_cyc"/>
    <property type="match status" value="1"/>
</dbReference>
<dbReference type="AlphaFoldDB" id="A0A316DIE1"/>
<dbReference type="Gene3D" id="3.30.70.1230">
    <property type="entry name" value="Nucleotide cyclase"/>
    <property type="match status" value="1"/>
</dbReference>
<keyword evidence="11" id="KW-0115">cAMP biosynthesis</keyword>
<evidence type="ECO:0000256" key="18">
    <source>
        <dbReference type="SAM" id="Phobius"/>
    </source>
</evidence>
<evidence type="ECO:0000256" key="13">
    <source>
        <dbReference type="ARBA" id="ARBA00023239"/>
    </source>
</evidence>
<comment type="subunit">
    <text evidence="16">Homodimer. Can also exist as monomer.</text>
</comment>
<evidence type="ECO:0000256" key="2">
    <source>
        <dbReference type="ARBA" id="ARBA00004370"/>
    </source>
</evidence>
<sequence length="642" mass="73439">MIFYTTFHSLKTLKACLVIGFYCFSINSISQNITLSDSLESVYRMNGYENHEKISILKELAQNHPDPQKKLLYSLELIENAKLINSSDYLFLGYLHKGTSLRLKSDLTQALESYFEAANIAANNKIDRDLGLANISIADVYSIMRNHDNAIQYYKIGIDLLKKEGDSLNFANGLSNLGDEYFMNNEYDLAIEHFMESGLIFRKLNSLEGNAFVLGNMGMVYAEQGKDDLAEANINEAINIMEQLELYYPISVYLTYMSDIYLSKNNWNEALNYSKKSLELADKYSLKEQICDANLQLSKLYEKSGNFKKSLIHYKNYTAVKDSISDIEKVQKIAELRTDYEISQKQSEVDLLTQKQLNQQFELDLLSQQKKNRQNLAIATIIALFLIALIALGLFRRNKYISKTKLIIEEERNRSDNLLLNILPEETAKELKEKGKVKAKRFESASVLFTDFKSFTSYSENLTPEKLVKSVDFYFSKFDTIIEKYKLEKIKTAGDSYMCAGGLPFPTKDHAIKITLAAFEIIQFVEETKNSMNQDIAHFDIRLGINTGPVVAGVVGTKKFAYDIWGDTVNVASRMESTSEPGKINIAENTYQLIKDAITCEYRGEIEVKNKGSMKMYFANRIKDKTFYNFMNLNHIENPVLQ</sequence>
<evidence type="ECO:0000256" key="8">
    <source>
        <dbReference type="ARBA" id="ARBA00022840"/>
    </source>
</evidence>
<dbReference type="CDD" id="cd07302">
    <property type="entry name" value="CHD"/>
    <property type="match status" value="1"/>
</dbReference>
<dbReference type="GO" id="GO:0035556">
    <property type="term" value="P:intracellular signal transduction"/>
    <property type="evidence" value="ECO:0007669"/>
    <property type="project" value="InterPro"/>
</dbReference>
<evidence type="ECO:0000313" key="21">
    <source>
        <dbReference type="Proteomes" id="UP000245430"/>
    </source>
</evidence>
<dbReference type="InterPro" id="IPR050401">
    <property type="entry name" value="Cyclic_nucleotide_synthase"/>
</dbReference>
<dbReference type="Pfam" id="PF13424">
    <property type="entry name" value="TPR_12"/>
    <property type="match status" value="1"/>
</dbReference>
<dbReference type="SMART" id="SM00028">
    <property type="entry name" value="TPR"/>
    <property type="match status" value="6"/>
</dbReference>
<evidence type="ECO:0000256" key="5">
    <source>
        <dbReference type="ARBA" id="ARBA00022692"/>
    </source>
</evidence>
<dbReference type="FunFam" id="3.30.70.1230:FF:000033">
    <property type="entry name" value="Adenylate cyclase"/>
    <property type="match status" value="1"/>
</dbReference>
<dbReference type="PANTHER" id="PTHR11920">
    <property type="entry name" value="GUANYLYL CYCLASE"/>
    <property type="match status" value="1"/>
</dbReference>
<organism evidence="20 21">
    <name type="scientific">Xanthomarina spongicola</name>
    <dbReference type="NCBI Taxonomy" id="570520"/>
    <lineage>
        <taxon>Bacteria</taxon>
        <taxon>Pseudomonadati</taxon>
        <taxon>Bacteroidota</taxon>
        <taxon>Flavobacteriia</taxon>
        <taxon>Flavobacteriales</taxon>
        <taxon>Flavobacteriaceae</taxon>
        <taxon>Xanthomarina</taxon>
    </lineage>
</organism>
<keyword evidence="9" id="KW-0460">Magnesium</keyword>
<accession>A0A316DIE1</accession>
<evidence type="ECO:0000256" key="7">
    <source>
        <dbReference type="ARBA" id="ARBA00022741"/>
    </source>
</evidence>
<dbReference type="OrthoDB" id="9806704at2"/>
<keyword evidence="13 17" id="KW-0456">Lyase</keyword>
<keyword evidence="5 18" id="KW-0812">Transmembrane</keyword>
<evidence type="ECO:0000256" key="1">
    <source>
        <dbReference type="ARBA" id="ARBA00001593"/>
    </source>
</evidence>
<evidence type="ECO:0000256" key="16">
    <source>
        <dbReference type="ARBA" id="ARBA00064436"/>
    </source>
</evidence>
<dbReference type="EC" id="4.6.1.1" evidence="3"/>
<evidence type="ECO:0000256" key="6">
    <source>
        <dbReference type="ARBA" id="ARBA00022723"/>
    </source>
</evidence>
<comment type="catalytic activity">
    <reaction evidence="1">
        <text>ATP = 3',5'-cyclic AMP + diphosphate</text>
        <dbReference type="Rhea" id="RHEA:15389"/>
        <dbReference type="ChEBI" id="CHEBI:30616"/>
        <dbReference type="ChEBI" id="CHEBI:33019"/>
        <dbReference type="ChEBI" id="CHEBI:58165"/>
        <dbReference type="EC" id="4.6.1.1"/>
    </reaction>
</comment>
<dbReference type="GO" id="GO:0004016">
    <property type="term" value="F:adenylate cyclase activity"/>
    <property type="evidence" value="ECO:0007669"/>
    <property type="project" value="UniProtKB-EC"/>
</dbReference>